<evidence type="ECO:0000313" key="5">
    <source>
        <dbReference type="Proteomes" id="UP000447876"/>
    </source>
</evidence>
<accession>A0A7X2Z285</accession>
<proteinExistence type="predicted"/>
<evidence type="ECO:0000259" key="3">
    <source>
        <dbReference type="Pfam" id="PF07833"/>
    </source>
</evidence>
<gene>
    <name evidence="4" type="ORF">GNP95_11115</name>
</gene>
<comment type="caution">
    <text evidence="4">The sequence shown here is derived from an EMBL/GenBank/DDBJ whole genome shotgun (WGS) entry which is preliminary data.</text>
</comment>
<feature type="signal peptide" evidence="2">
    <location>
        <begin position="1"/>
        <end position="21"/>
    </location>
</feature>
<feature type="domain" description="Copper amine oxidase-like N-terminal" evidence="3">
    <location>
        <begin position="43"/>
        <end position="93"/>
    </location>
</feature>
<evidence type="ECO:0000256" key="1">
    <source>
        <dbReference type="SAM" id="Coils"/>
    </source>
</evidence>
<keyword evidence="2" id="KW-0732">Signal</keyword>
<dbReference type="InterPro" id="IPR012854">
    <property type="entry name" value="Cu_amine_oxidase-like_N"/>
</dbReference>
<name>A0A7X2Z285_9BACL</name>
<dbReference type="AlphaFoldDB" id="A0A7X2Z285"/>
<protein>
    <submittedName>
        <fullName evidence="4">Copper amine oxidase</fullName>
    </submittedName>
</protein>
<dbReference type="EMBL" id="WNZW01000003">
    <property type="protein sequence ID" value="MUG45536.1"/>
    <property type="molecule type" value="Genomic_DNA"/>
</dbReference>
<feature type="chain" id="PRO_5039300330" evidence="2">
    <location>
        <begin position="22"/>
        <end position="196"/>
    </location>
</feature>
<dbReference type="Proteomes" id="UP000447876">
    <property type="component" value="Unassembled WGS sequence"/>
</dbReference>
<evidence type="ECO:0000313" key="4">
    <source>
        <dbReference type="EMBL" id="MUG45536.1"/>
    </source>
</evidence>
<evidence type="ECO:0000256" key="2">
    <source>
        <dbReference type="SAM" id="SignalP"/>
    </source>
</evidence>
<feature type="coiled-coil region" evidence="1">
    <location>
        <begin position="163"/>
        <end position="190"/>
    </location>
</feature>
<sequence>MKKWVSISAAFLLGVVVALSARDVSAQVKSLIGKKVTGEYEMVVNGNTLSEKGAIIDGRANVPARAFSEALGADVQVSGKTIYVTSTQSEKNTEPENIESNKSENKYIGSSKDSLEELKLSIENNQLKRAIEGRNNILAEIEQIKEGLQIIENAGIDSDDYSLKRAEARLTEQEEIIKKVTEDLRLVEEALAQFRD</sequence>
<dbReference type="OrthoDB" id="2616834at2"/>
<organism evidence="4 5">
    <name type="scientific">Paenibacillus woosongensis</name>
    <dbReference type="NCBI Taxonomy" id="307580"/>
    <lineage>
        <taxon>Bacteria</taxon>
        <taxon>Bacillati</taxon>
        <taxon>Bacillota</taxon>
        <taxon>Bacilli</taxon>
        <taxon>Bacillales</taxon>
        <taxon>Paenibacillaceae</taxon>
        <taxon>Paenibacillus</taxon>
    </lineage>
</organism>
<dbReference type="Pfam" id="PF07833">
    <property type="entry name" value="Cu_amine_oxidN1"/>
    <property type="match status" value="1"/>
</dbReference>
<reference evidence="4 5" key="1">
    <citation type="submission" date="2019-11" db="EMBL/GenBank/DDBJ databases">
        <title>Draft genome sequences of five Paenibacillus species of dairy origin.</title>
        <authorList>
            <person name="Olajide A.M."/>
            <person name="Chen S."/>
            <person name="Lapointe G."/>
        </authorList>
    </citation>
    <scope>NUCLEOTIDE SEQUENCE [LARGE SCALE GENOMIC DNA]</scope>
    <source>
        <strain evidence="4 5">12CR55</strain>
    </source>
</reference>
<dbReference type="RefSeq" id="WP_155610952.1">
    <property type="nucleotide sequence ID" value="NZ_WNZW01000003.1"/>
</dbReference>
<keyword evidence="1" id="KW-0175">Coiled coil</keyword>